<evidence type="ECO:0000313" key="1">
    <source>
        <dbReference type="EMBL" id="AFJ48927.1"/>
    </source>
</evidence>
<dbReference type="eggNOG" id="ENOG502Z7NB">
    <property type="taxonomic scope" value="Bacteria"/>
</dbReference>
<dbReference type="EMBL" id="CP001560">
    <property type="protein sequence ID" value="AFJ48927.1"/>
    <property type="molecule type" value="Genomic_DNA"/>
</dbReference>
<dbReference type="KEGG" id="ebt:EBL_c38990"/>
<protein>
    <submittedName>
        <fullName evidence="1">Lipopolysaccharide core biosynthesis protein</fullName>
    </submittedName>
</protein>
<name>I2BEH3_SHIBC</name>
<dbReference type="NCBIfam" id="TIGR04437">
    <property type="entry name" value="WaaZ_KDO_III"/>
    <property type="match status" value="1"/>
</dbReference>
<evidence type="ECO:0000313" key="2">
    <source>
        <dbReference type="Proteomes" id="UP000001955"/>
    </source>
</evidence>
<dbReference type="STRING" id="630626.EBL_c38990"/>
<accession>K6UTV6</accession>
<reference evidence="1 2" key="1">
    <citation type="journal article" date="2012" name="J. Bacteriol.">
        <title>Complete genome sequence of the B12-producing Shimwellia blattae strain DSM 4481, isolated from a cockroach.</title>
        <authorList>
            <person name="Brzuszkiewicz E."/>
            <person name="Waschkowitz T."/>
            <person name="Wiezer A."/>
            <person name="Daniel R."/>
        </authorList>
    </citation>
    <scope>NUCLEOTIDE SEQUENCE [LARGE SCALE GENOMIC DNA]</scope>
    <source>
        <strain evidence="2">ATCC 29907 / DSM 4481 / JCM 1650 / NBRC 105725 / CDC 9005-74</strain>
    </source>
</reference>
<dbReference type="RefSeq" id="WP_002442595.1">
    <property type="nucleotide sequence ID" value="NC_017910.1"/>
</dbReference>
<dbReference type="HOGENOM" id="CLU_090332_0_0_6"/>
<dbReference type="InterPro" id="IPR031026">
    <property type="entry name" value="WaaZ_KDO_III"/>
</dbReference>
<dbReference type="AlphaFoldDB" id="I2BEH3"/>
<dbReference type="Proteomes" id="UP000001955">
    <property type="component" value="Chromosome"/>
</dbReference>
<proteinExistence type="predicted"/>
<sequence>MRRMTFVTRSDVKCMTDRKTSDDVIIFLSGPTSVKTPLSLLRTKDVIAVNGAADYLIKNGVQPFIYVLTDARFLKNRRDDFYRFRENSRFTFINQEVYQGASEEEREYLREHCFILKGFYHREKGGFFKKIKFKVLSRIHKSLLIDVPVSKRQRLVGFSQDISLGYCSCHTVAYAAMQIAYSLKYNKIICSGLDLQGACGRFYDEGNNPMPSELSADLLKIIPFFKFMTDNVTDINVYNLSDDTAVNYDIIPYISAADAMLQRAEISSEQYDIKSISEAVLRTGEKSFNIY</sequence>
<dbReference type="OrthoDB" id="6555425at2"/>
<gene>
    <name evidence="1" type="primary">rfaZ</name>
    <name evidence="1" type="ordered locus">EBL_c38990</name>
</gene>
<dbReference type="PATRIC" id="fig|630626.3.peg.3798"/>
<keyword evidence="2" id="KW-1185">Reference proteome</keyword>
<accession>I2BEH3</accession>
<organism evidence="1 2">
    <name type="scientific">Shimwellia blattae (strain ATCC 29907 / DSM 4481 / JCM 1650 / NBRC 105725 / CDC 9005-74)</name>
    <name type="common">Escherichia blattae</name>
    <dbReference type="NCBI Taxonomy" id="630626"/>
    <lineage>
        <taxon>Bacteria</taxon>
        <taxon>Pseudomonadati</taxon>
        <taxon>Pseudomonadota</taxon>
        <taxon>Gammaproteobacteria</taxon>
        <taxon>Enterobacterales</taxon>
        <taxon>Enterobacteriaceae</taxon>
        <taxon>Shimwellia</taxon>
    </lineage>
</organism>